<dbReference type="EMBL" id="UOFQ01000051">
    <property type="protein sequence ID" value="VAW86747.1"/>
    <property type="molecule type" value="Genomic_DNA"/>
</dbReference>
<keyword evidence="1" id="KW-0175">Coiled coil</keyword>
<evidence type="ECO:0000256" key="1">
    <source>
        <dbReference type="SAM" id="Coils"/>
    </source>
</evidence>
<evidence type="ECO:0008006" key="3">
    <source>
        <dbReference type="Google" id="ProtNLM"/>
    </source>
</evidence>
<feature type="coiled-coil region" evidence="1">
    <location>
        <begin position="26"/>
        <end position="53"/>
    </location>
</feature>
<protein>
    <recommendedName>
        <fullName evidence="3">Lipoprotein SmpA/OmlA domain-containing protein</fullName>
    </recommendedName>
</protein>
<sequence>MKKSPYILATLIASVMMATPAIASDNQQLQQQIDLLTERLSELEQRLTTIEKKPITVTRTTIIKTDNSLPPPTNPGEWQDATNWIHLKVGMDYQDVRDLLGKPLKIRRGASEFWYYTDKRFDGPHLKFLFKKVNAWTAPEGVAGTD</sequence>
<accession>A0A3B0ZHF3</accession>
<gene>
    <name evidence="2" type="ORF">MNBD_GAMMA17-1172</name>
</gene>
<name>A0A3B0ZHF3_9ZZZZ</name>
<organism evidence="2">
    <name type="scientific">hydrothermal vent metagenome</name>
    <dbReference type="NCBI Taxonomy" id="652676"/>
    <lineage>
        <taxon>unclassified sequences</taxon>
        <taxon>metagenomes</taxon>
        <taxon>ecological metagenomes</taxon>
    </lineage>
</organism>
<evidence type="ECO:0000313" key="2">
    <source>
        <dbReference type="EMBL" id="VAW86747.1"/>
    </source>
</evidence>
<proteinExistence type="predicted"/>
<dbReference type="AlphaFoldDB" id="A0A3B0ZHF3"/>
<reference evidence="2" key="1">
    <citation type="submission" date="2018-06" db="EMBL/GenBank/DDBJ databases">
        <authorList>
            <person name="Zhirakovskaya E."/>
        </authorList>
    </citation>
    <scope>NUCLEOTIDE SEQUENCE</scope>
</reference>